<organism evidence="3 4">
    <name type="scientific">Paracoccus aestuariivivens</name>
    <dbReference type="NCBI Taxonomy" id="1820333"/>
    <lineage>
        <taxon>Bacteria</taxon>
        <taxon>Pseudomonadati</taxon>
        <taxon>Pseudomonadota</taxon>
        <taxon>Alphaproteobacteria</taxon>
        <taxon>Rhodobacterales</taxon>
        <taxon>Paracoccaceae</taxon>
        <taxon>Paracoccus</taxon>
    </lineage>
</organism>
<evidence type="ECO:0000259" key="2">
    <source>
        <dbReference type="Pfam" id="PF01052"/>
    </source>
</evidence>
<dbReference type="GO" id="GO:0003774">
    <property type="term" value="F:cytoskeletal motor activity"/>
    <property type="evidence" value="ECO:0007669"/>
    <property type="project" value="InterPro"/>
</dbReference>
<reference evidence="3 4" key="1">
    <citation type="submission" date="2019-11" db="EMBL/GenBank/DDBJ databases">
        <authorList>
            <person name="Dong K."/>
        </authorList>
    </citation>
    <scope>NUCLEOTIDE SEQUENCE [LARGE SCALE GENOMIC DNA]</scope>
    <source>
        <strain evidence="3 4">NBRC 111993</strain>
    </source>
</reference>
<evidence type="ECO:0000256" key="1">
    <source>
        <dbReference type="ARBA" id="ARBA00009226"/>
    </source>
</evidence>
<dbReference type="Gene3D" id="2.30.330.10">
    <property type="entry name" value="SpoA-like"/>
    <property type="match status" value="1"/>
</dbReference>
<comment type="similarity">
    <text evidence="1">Belongs to the FliN/MopA/SpaO family.</text>
</comment>
<dbReference type="AlphaFoldDB" id="A0A6L6JJK4"/>
<dbReference type="Pfam" id="PF01052">
    <property type="entry name" value="FliMN_C"/>
    <property type="match status" value="1"/>
</dbReference>
<dbReference type="InterPro" id="IPR001172">
    <property type="entry name" value="FliN_T3SS_HrcQb"/>
</dbReference>
<dbReference type="GO" id="GO:0009425">
    <property type="term" value="C:bacterial-type flagellum basal body"/>
    <property type="evidence" value="ECO:0007669"/>
    <property type="project" value="InterPro"/>
</dbReference>
<name>A0A6L6JJK4_9RHOB</name>
<gene>
    <name evidence="3" type="ORF">GL286_20155</name>
</gene>
<proteinExistence type="inferred from homology"/>
<feature type="domain" description="Flagellar motor switch protein FliN-like C-terminal" evidence="2">
    <location>
        <begin position="11"/>
        <end position="80"/>
    </location>
</feature>
<protein>
    <recommendedName>
        <fullName evidence="2">Flagellar motor switch protein FliN-like C-terminal domain-containing protein</fullName>
    </recommendedName>
</protein>
<accession>A0A6L6JJK4</accession>
<evidence type="ECO:0000313" key="4">
    <source>
        <dbReference type="Proteomes" id="UP000478183"/>
    </source>
</evidence>
<dbReference type="InterPro" id="IPR001543">
    <property type="entry name" value="FliN-like_C"/>
</dbReference>
<comment type="caution">
    <text evidence="3">The sequence shown here is derived from an EMBL/GenBank/DDBJ whole genome shotgun (WGS) entry which is preliminary data.</text>
</comment>
<dbReference type="EMBL" id="WMIE01000025">
    <property type="protein sequence ID" value="MTH80021.1"/>
    <property type="molecule type" value="Genomic_DNA"/>
</dbReference>
<dbReference type="OrthoDB" id="9790303at2"/>
<dbReference type="SUPFAM" id="SSF101801">
    <property type="entry name" value="Surface presentation of antigens (SPOA)"/>
    <property type="match status" value="1"/>
</dbReference>
<dbReference type="PRINTS" id="PR00956">
    <property type="entry name" value="FLGMOTORFLIN"/>
</dbReference>
<dbReference type="InterPro" id="IPR036429">
    <property type="entry name" value="SpoA-like_sf"/>
</dbReference>
<dbReference type="GO" id="GO:0071973">
    <property type="term" value="P:bacterial-type flagellum-dependent cell motility"/>
    <property type="evidence" value="ECO:0007669"/>
    <property type="project" value="InterPro"/>
</dbReference>
<evidence type="ECO:0000313" key="3">
    <source>
        <dbReference type="EMBL" id="MTH80021.1"/>
    </source>
</evidence>
<keyword evidence="4" id="KW-1185">Reference proteome</keyword>
<dbReference type="Proteomes" id="UP000478183">
    <property type="component" value="Unassembled WGS sequence"/>
</dbReference>
<dbReference type="GO" id="GO:0006935">
    <property type="term" value="P:chemotaxis"/>
    <property type="evidence" value="ECO:0007669"/>
    <property type="project" value="InterPro"/>
</dbReference>
<sequence>MSDSVKMVYMDDIKVDVSVRLGRCLVEIGNISCLSLGSVLQLDCEMSDVVDICVGEKVIATGELIRIEGCDKINVKVIGVIG</sequence>